<sequence>MSGRTAGEGRHRGVSLLGQLWRELVTVHPHATAHWGALRAAIGIAVPSAYVLAVGRPEWLGYASFARPHRRAAESAARIT</sequence>
<evidence type="ECO:0000313" key="1">
    <source>
        <dbReference type="EMBL" id="MDT0398660.1"/>
    </source>
</evidence>
<gene>
    <name evidence="1" type="ORF">RM705_28765</name>
</gene>
<dbReference type="EMBL" id="JAVRFA010000054">
    <property type="protein sequence ID" value="MDT0398660.1"/>
    <property type="molecule type" value="Genomic_DNA"/>
</dbReference>
<name>A0ABU2Q593_9ACTN</name>
<dbReference type="RefSeq" id="WP_311647733.1">
    <property type="nucleotide sequence ID" value="NZ_JAVRFA010000054.1"/>
</dbReference>
<accession>A0ABU2Q593</accession>
<evidence type="ECO:0000313" key="2">
    <source>
        <dbReference type="Proteomes" id="UP001183881"/>
    </source>
</evidence>
<keyword evidence="2" id="KW-1185">Reference proteome</keyword>
<organism evidence="1 2">
    <name type="scientific">Streptomyces edwardsiae</name>
    <dbReference type="NCBI Taxonomy" id="3075527"/>
    <lineage>
        <taxon>Bacteria</taxon>
        <taxon>Bacillati</taxon>
        <taxon>Actinomycetota</taxon>
        <taxon>Actinomycetes</taxon>
        <taxon>Kitasatosporales</taxon>
        <taxon>Streptomycetaceae</taxon>
        <taxon>Streptomyces</taxon>
    </lineage>
</organism>
<dbReference type="Proteomes" id="UP001183881">
    <property type="component" value="Unassembled WGS sequence"/>
</dbReference>
<protein>
    <submittedName>
        <fullName evidence="1">Uncharacterized protein</fullName>
    </submittedName>
</protein>
<proteinExistence type="predicted"/>
<reference evidence="2" key="1">
    <citation type="submission" date="2023-07" db="EMBL/GenBank/DDBJ databases">
        <title>30 novel species of actinomycetes from the DSMZ collection.</title>
        <authorList>
            <person name="Nouioui I."/>
        </authorList>
    </citation>
    <scope>NUCLEOTIDE SEQUENCE [LARGE SCALE GENOMIC DNA]</scope>
    <source>
        <strain evidence="2">DSM 41636</strain>
    </source>
</reference>
<comment type="caution">
    <text evidence="1">The sequence shown here is derived from an EMBL/GenBank/DDBJ whole genome shotgun (WGS) entry which is preliminary data.</text>
</comment>